<evidence type="ECO:0000313" key="3">
    <source>
        <dbReference type="Proteomes" id="UP001164959"/>
    </source>
</evidence>
<gene>
    <name evidence="2" type="ORF">OJ254_15770</name>
</gene>
<accession>A0ABY6PCD6</accession>
<feature type="region of interest" description="Disordered" evidence="1">
    <location>
        <begin position="1"/>
        <end position="27"/>
    </location>
</feature>
<evidence type="ECO:0000313" key="2">
    <source>
        <dbReference type="EMBL" id="UZJ31499.1"/>
    </source>
</evidence>
<protein>
    <submittedName>
        <fullName evidence="2">Uncharacterized protein</fullName>
    </submittedName>
</protein>
<sequence length="132" mass="14494">MTDDTPTSPTTSTSTSTPRLLPWTSPEGKPCLVLGDGTGFISRLADDIEAEQLCYTAELRKEARRLLDGRSWTTGELQLLTVELTEALDAVHRIAESRGERLVLNQRSGCPQGCLKEPELGPDLVFRGVERP</sequence>
<dbReference type="EMBL" id="CP110636">
    <property type="protein sequence ID" value="UZJ31499.1"/>
    <property type="molecule type" value="Genomic_DNA"/>
</dbReference>
<dbReference type="Proteomes" id="UP001164959">
    <property type="component" value="Chromosome"/>
</dbReference>
<organism evidence="2 3">
    <name type="scientific">Streptomyces endophytica</name>
    <dbReference type="NCBI Taxonomy" id="2991496"/>
    <lineage>
        <taxon>Bacteria</taxon>
        <taxon>Bacillati</taxon>
        <taxon>Actinomycetota</taxon>
        <taxon>Actinomycetes</taxon>
        <taxon>Kitasatosporales</taxon>
        <taxon>Streptomycetaceae</taxon>
        <taxon>Streptomyces</taxon>
    </lineage>
</organism>
<evidence type="ECO:0000256" key="1">
    <source>
        <dbReference type="SAM" id="MobiDB-lite"/>
    </source>
</evidence>
<reference evidence="2" key="1">
    <citation type="submission" date="2022-11" db="EMBL/GenBank/DDBJ databases">
        <title>Identification and genomic analyses of a novel endophytic actinobacterium Streptomyces endophytica sp. nov. with potential for biocontrol of Yam anthracnose.</title>
        <authorList>
            <person name="Huang X."/>
        </authorList>
    </citation>
    <scope>NUCLEOTIDE SEQUENCE</scope>
    <source>
        <strain evidence="2">HNM0140</strain>
    </source>
</reference>
<keyword evidence="3" id="KW-1185">Reference proteome</keyword>
<name>A0ABY6PCD6_9ACTN</name>
<dbReference type="RefSeq" id="WP_265362839.1">
    <property type="nucleotide sequence ID" value="NZ_CP110636.1"/>
</dbReference>
<proteinExistence type="predicted"/>
<feature type="compositionally biased region" description="Low complexity" evidence="1">
    <location>
        <begin position="1"/>
        <end position="26"/>
    </location>
</feature>